<protein>
    <submittedName>
        <fullName evidence="2">Uncharacterized protein</fullName>
    </submittedName>
</protein>
<feature type="compositionally biased region" description="Low complexity" evidence="1">
    <location>
        <begin position="325"/>
        <end position="335"/>
    </location>
</feature>
<comment type="caution">
    <text evidence="2">The sequence shown here is derived from an EMBL/GenBank/DDBJ whole genome shotgun (WGS) entry which is preliminary data.</text>
</comment>
<evidence type="ECO:0000313" key="3">
    <source>
        <dbReference type="Proteomes" id="UP000230233"/>
    </source>
</evidence>
<reference evidence="3" key="1">
    <citation type="submission" date="2017-10" db="EMBL/GenBank/DDBJ databases">
        <title>Rapid genome shrinkage in a self-fertile nematode reveals novel sperm competition proteins.</title>
        <authorList>
            <person name="Yin D."/>
            <person name="Schwarz E.M."/>
            <person name="Thomas C.G."/>
            <person name="Felde R.L."/>
            <person name="Korf I.F."/>
            <person name="Cutter A.D."/>
            <person name="Schartner C.M."/>
            <person name="Ralston E.J."/>
            <person name="Meyer B.J."/>
            <person name="Haag E.S."/>
        </authorList>
    </citation>
    <scope>NUCLEOTIDE SEQUENCE [LARGE SCALE GENOMIC DNA]</scope>
    <source>
        <strain evidence="3">JU1422</strain>
    </source>
</reference>
<feature type="compositionally biased region" description="Polar residues" evidence="1">
    <location>
        <begin position="366"/>
        <end position="378"/>
    </location>
</feature>
<keyword evidence="3" id="KW-1185">Reference proteome</keyword>
<dbReference type="Proteomes" id="UP000230233">
    <property type="component" value="Unassembled WGS sequence"/>
</dbReference>
<sequence length="378" mass="43176">MPTGGRRLSGKQKEGLLNFIIYNVESFATSGDFFKAACKVTGLKEEDVNFLDEKFAFVTNFEKKEFNYSYDKMDSKCRFVKNREWIPANELTFEQKLLLADVEKSDKFTVDMGKLHAIVTRKLLTFFIDNEESFATPGDFLRAACNKLGFKEEDAKFLETGYNDMAKKCGRIGVDEQLIPANKLTVEQRLHLDEFCEYCIERNLHDGMPQKLLDFLIYNKEPFSKSEDFFKAACEKLNIIEKYAKFLEILYNEMAVKCGLVDITKKVIHANKLTIEQKLDLADAEKFDIKARFVKDYFLKKRTEDIVMKINKMFISDSVALTEKSSSAKVSVEAKNSPNSSASSERDDDDGTSTSTTKSKLVNPKNRLSSTSSDSDFK</sequence>
<proteinExistence type="predicted"/>
<evidence type="ECO:0000313" key="2">
    <source>
        <dbReference type="EMBL" id="PIC14533.1"/>
    </source>
</evidence>
<dbReference type="EMBL" id="PDUG01000007">
    <property type="protein sequence ID" value="PIC14533.1"/>
    <property type="molecule type" value="Genomic_DNA"/>
</dbReference>
<evidence type="ECO:0000256" key="1">
    <source>
        <dbReference type="SAM" id="MobiDB-lite"/>
    </source>
</evidence>
<feature type="region of interest" description="Disordered" evidence="1">
    <location>
        <begin position="325"/>
        <end position="378"/>
    </location>
</feature>
<name>A0A2G5SI10_9PELO</name>
<organism evidence="2 3">
    <name type="scientific">Caenorhabditis nigoni</name>
    <dbReference type="NCBI Taxonomy" id="1611254"/>
    <lineage>
        <taxon>Eukaryota</taxon>
        <taxon>Metazoa</taxon>
        <taxon>Ecdysozoa</taxon>
        <taxon>Nematoda</taxon>
        <taxon>Chromadorea</taxon>
        <taxon>Rhabditida</taxon>
        <taxon>Rhabditina</taxon>
        <taxon>Rhabditomorpha</taxon>
        <taxon>Rhabditoidea</taxon>
        <taxon>Rhabditidae</taxon>
        <taxon>Peloderinae</taxon>
        <taxon>Caenorhabditis</taxon>
    </lineage>
</organism>
<dbReference type="AlphaFoldDB" id="A0A2G5SI10"/>
<gene>
    <name evidence="2" type="ORF">B9Z55_026812</name>
</gene>
<dbReference type="OrthoDB" id="10551863at2759"/>
<accession>A0A2G5SI10</accession>